<protein>
    <recommendedName>
        <fullName evidence="3">HEPN domain-containing protein</fullName>
    </recommendedName>
</protein>
<sequence>MAYFQMDKNLRKELRTEEDFIKYAESAYKSAKEYMQASMILLPHLIECSIPMISNAAFTCELFLKVILTYTHTVKNEKQLREHNLYKLFNRIEDKSIQERIRKDTLEEQFDLTLKEIGKAFEVSRYVHEYKEMTCDVKFIYMLMNSLHNECLKLMKEKNDE</sequence>
<dbReference type="EMBL" id="FOZC01000017">
    <property type="protein sequence ID" value="SFR88817.1"/>
    <property type="molecule type" value="Genomic_DNA"/>
</dbReference>
<accession>A0A1I6KC72</accession>
<reference evidence="1 2" key="1">
    <citation type="submission" date="2016-10" db="EMBL/GenBank/DDBJ databases">
        <authorList>
            <person name="de Groot N.N."/>
        </authorList>
    </citation>
    <scope>NUCLEOTIDE SEQUENCE [LARGE SCALE GENOMIC DNA]</scope>
    <source>
        <strain evidence="1 2">F</strain>
    </source>
</reference>
<evidence type="ECO:0000313" key="2">
    <source>
        <dbReference type="Proteomes" id="UP000214760"/>
    </source>
</evidence>
<name>A0A1I6KC72_9FIRM</name>
<evidence type="ECO:0000313" key="1">
    <source>
        <dbReference type="EMBL" id="SFR88817.1"/>
    </source>
</evidence>
<evidence type="ECO:0008006" key="3">
    <source>
        <dbReference type="Google" id="ProtNLM"/>
    </source>
</evidence>
<dbReference type="AlphaFoldDB" id="A0A1I6KC72"/>
<dbReference type="RefSeq" id="WP_031474257.1">
    <property type="nucleotide sequence ID" value="NZ_FOZC01000017.1"/>
</dbReference>
<dbReference type="Proteomes" id="UP000214760">
    <property type="component" value="Unassembled WGS sequence"/>
</dbReference>
<gene>
    <name evidence="1" type="ORF">SAMN02910262_02421</name>
</gene>
<organism evidence="1 2">
    <name type="scientific">[Clostridium] aminophilum</name>
    <dbReference type="NCBI Taxonomy" id="1526"/>
    <lineage>
        <taxon>Bacteria</taxon>
        <taxon>Bacillati</taxon>
        <taxon>Bacillota</taxon>
        <taxon>Clostridia</taxon>
        <taxon>Lachnospirales</taxon>
        <taxon>Lachnospiraceae</taxon>
    </lineage>
</organism>
<proteinExistence type="predicted"/>